<dbReference type="InterPro" id="IPR040706">
    <property type="entry name" value="Zf-MYST"/>
</dbReference>
<dbReference type="PROSITE" id="PS51726">
    <property type="entry name" value="MYST_HAT"/>
    <property type="match status" value="1"/>
</dbReference>
<evidence type="ECO:0000256" key="15">
    <source>
        <dbReference type="PROSITE-ProRule" id="PRU00146"/>
    </source>
</evidence>
<dbReference type="GO" id="GO:1990467">
    <property type="term" value="C:NuA3a histone acetyltransferase complex"/>
    <property type="evidence" value="ECO:0007669"/>
    <property type="project" value="TreeGrafter"/>
</dbReference>
<feature type="compositionally biased region" description="Basic residues" evidence="18">
    <location>
        <begin position="253"/>
        <end position="262"/>
    </location>
</feature>
<reference evidence="22" key="1">
    <citation type="journal article" date="2012" name="Proc. Natl. Acad. Sci. U.S.A.">
        <title>Genome sequence of the button mushroom Agaricus bisporus reveals mechanisms governing adaptation to a humic-rich ecological niche.</title>
        <authorList>
            <person name="Morin E."/>
            <person name="Kohler A."/>
            <person name="Baker A.R."/>
            <person name="Foulongne-Oriol M."/>
            <person name="Lombard V."/>
            <person name="Nagy L.G."/>
            <person name="Ohm R.A."/>
            <person name="Patyshakuliyeva A."/>
            <person name="Brun A."/>
            <person name="Aerts A.L."/>
            <person name="Bailey A.M."/>
            <person name="Billette C."/>
            <person name="Coutinho P.M."/>
            <person name="Deakin G."/>
            <person name="Doddapaneni H."/>
            <person name="Floudas D."/>
            <person name="Grimwood J."/>
            <person name="Hilden K."/>
            <person name="Kuees U."/>
            <person name="LaButti K.M."/>
            <person name="Lapidus A."/>
            <person name="Lindquist E.A."/>
            <person name="Lucas S.M."/>
            <person name="Murat C."/>
            <person name="Riley R.W."/>
            <person name="Salamov A.A."/>
            <person name="Schmutz J."/>
            <person name="Subramanian V."/>
            <person name="Woesten H.A.B."/>
            <person name="Xu J."/>
            <person name="Eastwood D.C."/>
            <person name="Foster G.D."/>
            <person name="Sonnenberg A.S."/>
            <person name="Cullen D."/>
            <person name="de Vries R.P."/>
            <person name="Lundell T."/>
            <person name="Hibbett D.S."/>
            <person name="Henrissat B."/>
            <person name="Burton K.S."/>
            <person name="Kerrigan R.W."/>
            <person name="Challen M.P."/>
            <person name="Grigoriev I.V."/>
            <person name="Martin F."/>
        </authorList>
    </citation>
    <scope>NUCLEOTIDE SEQUENCE [LARGE SCALE GENOMIC DNA]</scope>
    <source>
        <strain evidence="22">JB137-S8 / ATCC MYA-4627 / FGSC 10392</strain>
    </source>
</reference>
<dbReference type="KEGG" id="abp:AGABI1DRAFT107193"/>
<feature type="compositionally biased region" description="Gly residues" evidence="18">
    <location>
        <begin position="898"/>
        <end position="911"/>
    </location>
</feature>
<dbReference type="Pfam" id="PF01853">
    <property type="entry name" value="MOZ_SAS"/>
    <property type="match status" value="1"/>
</dbReference>
<evidence type="ECO:0000256" key="14">
    <source>
        <dbReference type="PIRSR" id="PIRSR602717-51"/>
    </source>
</evidence>
<dbReference type="GO" id="GO:0003682">
    <property type="term" value="F:chromatin binding"/>
    <property type="evidence" value="ECO:0007669"/>
    <property type="project" value="TreeGrafter"/>
</dbReference>
<dbReference type="CDD" id="cd15526">
    <property type="entry name" value="PHD1_MOZ_d4"/>
    <property type="match status" value="1"/>
</dbReference>
<dbReference type="OMA" id="PHINYIN"/>
<dbReference type="Gene3D" id="3.40.630.30">
    <property type="match status" value="1"/>
</dbReference>
<feature type="region of interest" description="Disordered" evidence="18">
    <location>
        <begin position="1194"/>
        <end position="1278"/>
    </location>
</feature>
<feature type="compositionally biased region" description="Acidic residues" evidence="18">
    <location>
        <begin position="272"/>
        <end position="298"/>
    </location>
</feature>
<dbReference type="Pfam" id="PF00628">
    <property type="entry name" value="PHD"/>
    <property type="match status" value="2"/>
</dbReference>
<keyword evidence="17" id="KW-0175">Coiled coil</keyword>
<dbReference type="PANTHER" id="PTHR10615">
    <property type="entry name" value="HISTONE ACETYLTRANSFERASE"/>
    <property type="match status" value="1"/>
</dbReference>
<name>K5VW42_AGABU</name>
<gene>
    <name evidence="21" type="ORF">AGABI1DRAFT_107193</name>
</gene>
<dbReference type="SUPFAM" id="SSF55729">
    <property type="entry name" value="Acyl-CoA N-acyltransferases (Nat)"/>
    <property type="match status" value="1"/>
</dbReference>
<feature type="compositionally biased region" description="Polar residues" evidence="18">
    <location>
        <begin position="1258"/>
        <end position="1278"/>
    </location>
</feature>
<evidence type="ECO:0000313" key="22">
    <source>
        <dbReference type="Proteomes" id="UP000008493"/>
    </source>
</evidence>
<dbReference type="eggNOG" id="KOG2747">
    <property type="taxonomic scope" value="Eukaryota"/>
</dbReference>
<dbReference type="InterPro" id="IPR002717">
    <property type="entry name" value="HAT_MYST-type"/>
</dbReference>
<evidence type="ECO:0000256" key="16">
    <source>
        <dbReference type="RuleBase" id="RU361211"/>
    </source>
</evidence>
<dbReference type="GO" id="GO:0003712">
    <property type="term" value="F:transcription coregulator activity"/>
    <property type="evidence" value="ECO:0007669"/>
    <property type="project" value="TreeGrafter"/>
</dbReference>
<feature type="region of interest" description="Disordered" evidence="18">
    <location>
        <begin position="184"/>
        <end position="324"/>
    </location>
</feature>
<dbReference type="InterPro" id="IPR001965">
    <property type="entry name" value="Znf_PHD"/>
</dbReference>
<sequence length="1494" mass="167344">MHALPPDQWSQDRLPEGDPFAPQNTIPYLPIITQSPVPQHPLKPLKKKRRLHRRDEKCSFCQGNDARNKNGKPELMVTCSECGRSGHPSCMELSKIGDMIRTYPWKCIECKNCELCGDKGDDERILFCDGCDRGWHFDCMQPPINELPEGEWYCPPCQNAAAQHYFSRPPPEILTEDHHIPLVPPLPFESNREHSVASSSRSDPPMPVTKTRGRRRKNPKRISTPVVNGETGMGEDADVDVGGTPGPPAPRVQPRKRGRPPKYRPPPKVEVTEEDAEGETEGVEQVDIEEEDAGDEVEATPIQPRTSRKRKRERELDSSPTIPRVRLRLPTTRNSVKGKEKEEAEMLGGIFDGVLDLEDGDTSKTTIVNHDKQLFERSRMEAERKLAPPLPPPSATSTTSSSALSRSSISVSDTSTIDFPSTNSFRPTRSSTLQHAQFQPTPSPVPSTPGGLYTITTRNDPETLRIKTIRFGQYDIKTWYDAPFPEEYASIPDGRMWICDAASGSKVLMVYQLKCKVRHPPGDEIYRDGGISIFEVDGRKNKMFLDHKSLFYDVEPFLFYVITEVDDTGARFVGYFSKEKRSLKEWNLSCIMTLPVRQRQGWGNLLIDFSYLLSKVEGRTGSPEKPLSSLGALGYKNYWTLAVMRYLEHGPDHPRLEDISSATAMTVEDVYETLVQQHMIFTREPTPPPIKPSPGQAIRISKGRKNSSQTITTLRRSKSTHQMHRAPSRQEVAVNGHGLFVPPRYYEVQFDRDKVASYVRNWEGKGYLILKAEKLQWTPYLLTRSAIEEAKAKEKKMNHGKENTFLNGRHEVGDESPAVVNGDVDAEGEEDELPVMPRRRSGRREGTATPKRAEEDGRVTRRLRSGVGRETPTPEDARAARWRNRMARKEEEEDDESGVGGSEWGCIGLGELGDEDAEGSSEEGDGVYSVVERLGCELDWHGLSGSTMQYSHLPIPERRDSNLDSNANTPFQTHQSIGQALGSHIPPQYHRADYRNLSTSPPSHQQPPPAHSPLTFTVPAATSPAIKRKPVDNPIPQQVLKRRRDTDDADPYDLDPAGQGAKHWTDEEKTKLFTWLMGPGQDEHWNALRATKNSCLRECAQEVFDGKKTYQALKGCYERNFNLFKQIYAFEQHHSPNNDLSQFSEADRLREYERRLAAARKAGCDVGNITARTIEHWHRRGWYSLFYRRWHGDPATTRPSQSRNNASANNNGPVDDGDPDDDHAPPPPPQTHHHHHQSHQPTQPQPPSQPQQHQPQQNTTTTGLDFSTDPTSAITNGMNGFTPHINYINPQTLRDPLVPPSPATVPTGPSNTTHLALAGGPSSSGAAANGAASSSSTSSSHPHISNVVHHASSHPAATNSTTVPPSAPSNSSSSALNPSIPSASPGDSPVVNLSVTQTMLSTFLQFLQVQTQTGKMKLEYLRRREEREEKESMQRRELERLKLERESAEYERSKHSEDTKQKTAKAIELISNPQIDDSVKRAASDFLKKQFLID</sequence>
<dbReference type="GO" id="GO:0004402">
    <property type="term" value="F:histone acetyltransferase activity"/>
    <property type="evidence" value="ECO:0007669"/>
    <property type="project" value="InterPro"/>
</dbReference>
<keyword evidence="8" id="KW-0862">Zinc</keyword>
<keyword evidence="5" id="KW-0479">Metal-binding</keyword>
<dbReference type="EC" id="2.3.1.48" evidence="3 16"/>
<dbReference type="GO" id="GO:0008270">
    <property type="term" value="F:zinc ion binding"/>
    <property type="evidence" value="ECO:0007669"/>
    <property type="project" value="UniProtKB-KW"/>
</dbReference>
<keyword evidence="7 15" id="KW-0863">Zinc-finger</keyword>
<dbReference type="Gene3D" id="1.10.10.10">
    <property type="entry name" value="Winged helix-like DNA-binding domain superfamily/Winged helix DNA-binding domain"/>
    <property type="match status" value="1"/>
</dbReference>
<feature type="domain" description="PHD-type" evidence="19">
    <location>
        <begin position="55"/>
        <end position="113"/>
    </location>
</feature>
<organism evidence="21 22">
    <name type="scientific">Agaricus bisporus var. burnettii (strain JB137-S8 / ATCC MYA-4627 / FGSC 10392)</name>
    <name type="common">White button mushroom</name>
    <dbReference type="NCBI Taxonomy" id="597362"/>
    <lineage>
        <taxon>Eukaryota</taxon>
        <taxon>Fungi</taxon>
        <taxon>Dikarya</taxon>
        <taxon>Basidiomycota</taxon>
        <taxon>Agaricomycotina</taxon>
        <taxon>Agaricomycetes</taxon>
        <taxon>Agaricomycetidae</taxon>
        <taxon>Agaricales</taxon>
        <taxon>Agaricineae</taxon>
        <taxon>Agaricaceae</taxon>
        <taxon>Agaricus</taxon>
    </lineage>
</organism>
<keyword evidence="12" id="KW-0804">Transcription</keyword>
<feature type="compositionally biased region" description="Low complexity" evidence="18">
    <location>
        <begin position="395"/>
        <end position="418"/>
    </location>
</feature>
<evidence type="ECO:0000259" key="19">
    <source>
        <dbReference type="PROSITE" id="PS50016"/>
    </source>
</evidence>
<evidence type="ECO:0000256" key="1">
    <source>
        <dbReference type="ARBA" id="ARBA00004123"/>
    </source>
</evidence>
<dbReference type="SMART" id="SM00249">
    <property type="entry name" value="PHD"/>
    <property type="match status" value="2"/>
</dbReference>
<feature type="compositionally biased region" description="Basic and acidic residues" evidence="18">
    <location>
        <begin position="843"/>
        <end position="859"/>
    </location>
</feature>
<dbReference type="InterPro" id="IPR019787">
    <property type="entry name" value="Znf_PHD-finger"/>
</dbReference>
<evidence type="ECO:0000256" key="11">
    <source>
        <dbReference type="ARBA" id="ARBA00023015"/>
    </source>
</evidence>
<evidence type="ECO:0000256" key="4">
    <source>
        <dbReference type="ARBA" id="ARBA00022679"/>
    </source>
</evidence>
<feature type="region of interest" description="Disordered" evidence="18">
    <location>
        <begin position="1"/>
        <end position="27"/>
    </location>
</feature>
<dbReference type="PROSITE" id="PS01359">
    <property type="entry name" value="ZF_PHD_1"/>
    <property type="match status" value="1"/>
</dbReference>
<feature type="region of interest" description="Disordered" evidence="18">
    <location>
        <begin position="804"/>
        <end position="924"/>
    </location>
</feature>
<evidence type="ECO:0000256" key="6">
    <source>
        <dbReference type="ARBA" id="ARBA00022737"/>
    </source>
</evidence>
<keyword evidence="10" id="KW-0007">Acetylation</keyword>
<evidence type="ECO:0000256" key="10">
    <source>
        <dbReference type="ARBA" id="ARBA00022990"/>
    </source>
</evidence>
<dbReference type="RefSeq" id="XP_007330521.1">
    <property type="nucleotide sequence ID" value="XM_007330459.1"/>
</dbReference>
<evidence type="ECO:0000259" key="20">
    <source>
        <dbReference type="PROSITE" id="PS51726"/>
    </source>
</evidence>
<dbReference type="InterPro" id="IPR019786">
    <property type="entry name" value="Zinc_finger_PHD-type_CS"/>
</dbReference>
<keyword evidence="6" id="KW-0677">Repeat</keyword>
<dbReference type="EMBL" id="JH971391">
    <property type="protein sequence ID" value="EKM78689.1"/>
    <property type="molecule type" value="Genomic_DNA"/>
</dbReference>
<evidence type="ECO:0000256" key="18">
    <source>
        <dbReference type="SAM" id="MobiDB-lite"/>
    </source>
</evidence>
<dbReference type="GeneID" id="18822368"/>
<evidence type="ECO:0000256" key="9">
    <source>
        <dbReference type="ARBA" id="ARBA00022853"/>
    </source>
</evidence>
<dbReference type="STRING" id="597362.K5VW42"/>
<dbReference type="GO" id="GO:0006357">
    <property type="term" value="P:regulation of transcription by RNA polymerase II"/>
    <property type="evidence" value="ECO:0007669"/>
    <property type="project" value="TreeGrafter"/>
</dbReference>
<dbReference type="HOGENOM" id="CLU_001196_3_0_1"/>
<feature type="compositionally biased region" description="Low complexity" evidence="18">
    <location>
        <begin position="1202"/>
        <end position="1214"/>
    </location>
</feature>
<feature type="compositionally biased region" description="Basic residues" evidence="18">
    <location>
        <begin position="211"/>
        <end position="220"/>
    </location>
</feature>
<keyword evidence="13 16" id="KW-0539">Nucleus</keyword>
<feature type="region of interest" description="Disordered" evidence="18">
    <location>
        <begin position="1292"/>
        <end position="1387"/>
    </location>
</feature>
<dbReference type="InParanoid" id="K5VW42"/>
<feature type="coiled-coil region" evidence="17">
    <location>
        <begin position="1424"/>
        <end position="1458"/>
    </location>
</feature>
<comment type="similarity">
    <text evidence="2 16">Belongs to the MYST (SAS/MOZ) family.</text>
</comment>
<feature type="compositionally biased region" description="Basic and acidic residues" evidence="18">
    <location>
        <begin position="804"/>
        <end position="813"/>
    </location>
</feature>
<evidence type="ECO:0000256" key="12">
    <source>
        <dbReference type="ARBA" id="ARBA00023163"/>
    </source>
</evidence>
<feature type="compositionally biased region" description="Acidic residues" evidence="18">
    <location>
        <begin position="912"/>
        <end position="924"/>
    </location>
</feature>
<feature type="region of interest" description="Disordered" evidence="18">
    <location>
        <begin position="1041"/>
        <end position="1063"/>
    </location>
</feature>
<dbReference type="Proteomes" id="UP000008493">
    <property type="component" value="Unassembled WGS sequence"/>
</dbReference>
<dbReference type="InterPro" id="IPR016181">
    <property type="entry name" value="Acyl_CoA_acyltransferase"/>
</dbReference>
<feature type="domain" description="MYST-type HAT" evidence="20">
    <location>
        <begin position="461"/>
        <end position="779"/>
    </location>
</feature>
<feature type="domain" description="PHD-type" evidence="19">
    <location>
        <begin position="110"/>
        <end position="160"/>
    </location>
</feature>
<evidence type="ECO:0000256" key="7">
    <source>
        <dbReference type="ARBA" id="ARBA00022771"/>
    </source>
</evidence>
<dbReference type="PANTHER" id="PTHR10615:SF161">
    <property type="entry name" value="HISTONE ACETYLTRANSFERASE KAT7"/>
    <property type="match status" value="1"/>
</dbReference>
<dbReference type="FunFam" id="3.30.40.10:FF:000005">
    <property type="entry name" value="zinc finger protein isoform X1"/>
    <property type="match status" value="1"/>
</dbReference>
<keyword evidence="22" id="KW-1185">Reference proteome</keyword>
<feature type="compositionally biased region" description="Low complexity" evidence="18">
    <location>
        <begin position="1316"/>
        <end position="1340"/>
    </location>
</feature>
<dbReference type="OrthoDB" id="787137at2759"/>
<evidence type="ECO:0000256" key="17">
    <source>
        <dbReference type="SAM" id="Coils"/>
    </source>
</evidence>
<dbReference type="Pfam" id="PF17772">
    <property type="entry name" value="zf-MYST"/>
    <property type="match status" value="1"/>
</dbReference>
<keyword evidence="4" id="KW-0808">Transferase</keyword>
<comment type="subcellular location">
    <subcellularLocation>
        <location evidence="1 16">Nucleus</location>
    </subcellularLocation>
</comment>
<dbReference type="InterPro" id="IPR036388">
    <property type="entry name" value="WH-like_DNA-bd_sf"/>
</dbReference>
<dbReference type="SUPFAM" id="SSF57903">
    <property type="entry name" value="FYVE/PHD zinc finger"/>
    <property type="match status" value="2"/>
</dbReference>
<evidence type="ECO:0000256" key="8">
    <source>
        <dbReference type="ARBA" id="ARBA00022833"/>
    </source>
</evidence>
<feature type="compositionally biased region" description="Acidic residues" evidence="18">
    <location>
        <begin position="824"/>
        <end position="833"/>
    </location>
</feature>
<protein>
    <recommendedName>
        <fullName evidence="3 16">Histone acetyltransferase</fullName>
        <ecNumber evidence="3 16">2.3.1.48</ecNumber>
    </recommendedName>
</protein>
<feature type="region of interest" description="Disordered" evidence="18">
    <location>
        <begin position="380"/>
        <end position="457"/>
    </location>
</feature>
<feature type="compositionally biased region" description="Polar residues" evidence="18">
    <location>
        <begin position="419"/>
        <end position="439"/>
    </location>
</feature>
<dbReference type="InterPro" id="IPR011011">
    <property type="entry name" value="Znf_FYVE_PHD"/>
</dbReference>
<dbReference type="InterPro" id="IPR050603">
    <property type="entry name" value="MYST_HAT"/>
</dbReference>
<dbReference type="PROSITE" id="PS50016">
    <property type="entry name" value="ZF_PHD_2"/>
    <property type="match status" value="2"/>
</dbReference>
<evidence type="ECO:0000313" key="21">
    <source>
        <dbReference type="EMBL" id="EKM78689.1"/>
    </source>
</evidence>
<keyword evidence="9" id="KW-0156">Chromatin regulator</keyword>
<evidence type="ECO:0000256" key="3">
    <source>
        <dbReference type="ARBA" id="ARBA00013184"/>
    </source>
</evidence>
<feature type="active site" description="Proton donor/acceptor" evidence="14">
    <location>
        <position position="624"/>
    </location>
</feature>
<keyword evidence="11" id="KW-0805">Transcription regulation</keyword>
<feature type="compositionally biased region" description="Low complexity" evidence="18">
    <location>
        <begin position="1355"/>
        <end position="1385"/>
    </location>
</feature>
<proteinExistence type="inferred from homology"/>
<evidence type="ECO:0000256" key="13">
    <source>
        <dbReference type="ARBA" id="ARBA00023242"/>
    </source>
</evidence>
<accession>K5VW42</accession>
<dbReference type="InterPro" id="IPR013083">
    <property type="entry name" value="Znf_RING/FYVE/PHD"/>
</dbReference>
<dbReference type="Gene3D" id="3.30.40.10">
    <property type="entry name" value="Zinc/RING finger domain, C3HC4 (zinc finger)"/>
    <property type="match status" value="1"/>
</dbReference>
<comment type="catalytic activity">
    <reaction evidence="16">
        <text>L-lysyl-[protein] + acetyl-CoA = N(6)-acetyl-L-lysyl-[protein] + CoA + H(+)</text>
        <dbReference type="Rhea" id="RHEA:45948"/>
        <dbReference type="Rhea" id="RHEA-COMP:9752"/>
        <dbReference type="Rhea" id="RHEA-COMP:10731"/>
        <dbReference type="ChEBI" id="CHEBI:15378"/>
        <dbReference type="ChEBI" id="CHEBI:29969"/>
        <dbReference type="ChEBI" id="CHEBI:57287"/>
        <dbReference type="ChEBI" id="CHEBI:57288"/>
        <dbReference type="ChEBI" id="CHEBI:61930"/>
        <dbReference type="EC" id="2.3.1.48"/>
    </reaction>
</comment>
<dbReference type="GO" id="GO:0005634">
    <property type="term" value="C:nucleus"/>
    <property type="evidence" value="ECO:0007669"/>
    <property type="project" value="UniProtKB-SubCell"/>
</dbReference>
<dbReference type="Gene3D" id="3.30.60.60">
    <property type="entry name" value="N-acetyl transferase-like"/>
    <property type="match status" value="1"/>
</dbReference>
<evidence type="ECO:0000256" key="5">
    <source>
        <dbReference type="ARBA" id="ARBA00022723"/>
    </source>
</evidence>
<evidence type="ECO:0000256" key="2">
    <source>
        <dbReference type="ARBA" id="ARBA00010107"/>
    </source>
</evidence>